<keyword evidence="1" id="KW-0677">Repeat</keyword>
<feature type="signal peptide" evidence="2">
    <location>
        <begin position="1"/>
        <end position="25"/>
    </location>
</feature>
<dbReference type="Pfam" id="PF25023">
    <property type="entry name" value="TEN_YD-shell"/>
    <property type="match status" value="1"/>
</dbReference>
<evidence type="ECO:0000256" key="2">
    <source>
        <dbReference type="SAM" id="SignalP"/>
    </source>
</evidence>
<dbReference type="PANTHER" id="PTHR32305">
    <property type="match status" value="1"/>
</dbReference>
<protein>
    <submittedName>
        <fullName evidence="4">RHS repeat-associated core domain protein</fullName>
    </submittedName>
</protein>
<gene>
    <name evidence="4" type="ORF">ThimaDRAFT_4442</name>
</gene>
<feature type="chain" id="PRO_5003388687" evidence="2">
    <location>
        <begin position="26"/>
        <end position="1739"/>
    </location>
</feature>
<dbReference type="EMBL" id="AFWV01000020">
    <property type="protein sequence ID" value="EGV16215.1"/>
    <property type="molecule type" value="Genomic_DNA"/>
</dbReference>
<name>F9UHN9_9GAMM</name>
<dbReference type="RefSeq" id="WP_007195314.1">
    <property type="nucleotide sequence ID" value="NZ_AFWV01000020.1"/>
</dbReference>
<dbReference type="eggNOG" id="COG3209">
    <property type="taxonomic scope" value="Bacteria"/>
</dbReference>
<keyword evidence="2" id="KW-0732">Signal</keyword>
<dbReference type="NCBIfam" id="TIGR03696">
    <property type="entry name" value="Rhs_assc_core"/>
    <property type="match status" value="1"/>
</dbReference>
<dbReference type="InterPro" id="IPR056823">
    <property type="entry name" value="TEN-like_YD-shell"/>
</dbReference>
<sequence>MSSSQRVLFRVFVLSLCVSMGEALAATHTGSQAGADLRWGVTYDEADRITSIRDPAGRETRLAYGFDDDGELLRLTRTAADGTRVVRELDTLGRLARMSDAQGEVIYGYDDLDRLTRIERTGSLPIRYKYDTQDRITRLEVGDRYWLDYRYDFLDRLAEMDTPAGRIRYDYPSPNRVVRTLPNDLKTTRDYDGQGRLERITHALAGRAGRDRLSVLADYRYSYRPDGLIDTITERSPAGEWRRQHQYDLRGRLTRVKGAPRPQYVYGYDALGNRTRTLSSLTPQRVLSYDWAGRLLAIAGAPTSHDPAGNLTAVSHDGVRRTYGFDAENRLSAVDAGQARYTYDGNGALIRREIPGRTTAFIPDPLAMEWRPLIIDDVGGASSALVWDGDAPLIWMRDGRPEYLLHDHQGSVRLVIDARGQVVRRIHYDPFGVIEGDADANDFAPRFAGLFWDPAGGVYHTRVRVYSPSLGRFLQVDPQHRIATGSAEDLALYAYCGQDPLNFVDLVGTARTPSEIRAREEARRQKVALIRPSNAPDLSEVRDRQMQIMSRQQEMMRRMAETQARQRDAMSQQRERLQQMRARVEGVGQRQLEGALRFRDDYFFVHPRVVGITAGNLATLALEPVGWALPGPVVPLVQGLIVGNVDRWTDEIRTRAGNITDAQTSAFRKTTGVLSTAKLVTDVSSVLSKVRIDKIWRGNEIVVLRSNFDVLPDGQLTFIRHVDRYQTRIRWPWDETVTLGANKTIEWGAKNVGETLGYLMRVDPTPVGGVYLGGAGRAFDGLGLISGISVDDNQNLLLIEQSGDAIALPPLRLDDLVTVFRSVYLHGEGPTVTIDPDPDAPEDAAMIVRHGEATAGTYVGWVLFQADRLMKGYTLGVDNDSGREVETRVPGYARIQDLLYFGGTSHNRLGEGHWERFWIVPAESNRIGGARRALTLFDVPLKVRTQSMTWEGGELVDDPQGVSSPGASAFVDWFTEHYDGIAAERWLTPPPESGITEPVPVFTELRRIALMTAIAETLRDRGVPLPFWMRDYAVTEVPFEERTPALEVTRSNERIHARVFGGVQLSPPADAVHEIGLESDLGALPPDEAMVAAQRLALATELAPLARETSATAKPLEVRRFAHQGQSYQTAAVPGAETRALAPGRLDEVDLAVPITGDAAISLTRHSNSFFDTTGPWGKGWTLDLPQLVEMRVPVERTGDRVAFHTAYELITPLNRLYQRFSRIAPVPTLGDGRLMVPDDADSDFFGLADAPPDLLSQPTRKLIRKDGESWHFSQNGDLVGIEGRGRVTLYERDTQGRISRILGLLGRKPVAAIELAYDGEGRLERATGTRMDTPGERLTLRYAYGADGRLATVASEVGTLGYRYRGSWVSEVDFRPAEQDPADDRRTLLHAFEYDDRGHLLRERDGLAGEIDYRVQAGAAGSTLTLDTGGEEAAFEYDQRQRPTEARYPDGTHARWDYGEDGATAVEIDAPDLRAPIRLAESPDGRTRQVALGDRYRMEEQYDENGRLTSLAENGRTLVENEWTPDGRLQTTRTQAQAEHLQYSDEGLVEKVIRTPPNAQGPFDTWQSTRLDPEGRPLEIKDHRGQDVVIRYDDRGRLSTLVDRSSGHNYGYRIERDDDGRVQHIDSSWGQEKYDYDTEGALKTIKATKGDAAAEAHFEAGKPTRVRQFDGGETRLSYVKDGPQADLLETLETPDDLTIAYGYDDQDRLDAVTIGERARLSIDYDDAGRPTAWRYAQP</sequence>
<dbReference type="PATRIC" id="fig|768671.3.peg.4683"/>
<evidence type="ECO:0000313" key="4">
    <source>
        <dbReference type="EMBL" id="EGV16215.1"/>
    </source>
</evidence>
<organism evidence="4 5">
    <name type="scientific">Thiocapsa marina 5811</name>
    <dbReference type="NCBI Taxonomy" id="768671"/>
    <lineage>
        <taxon>Bacteria</taxon>
        <taxon>Pseudomonadati</taxon>
        <taxon>Pseudomonadota</taxon>
        <taxon>Gammaproteobacteria</taxon>
        <taxon>Chromatiales</taxon>
        <taxon>Chromatiaceae</taxon>
        <taxon>Thiocapsa</taxon>
    </lineage>
</organism>
<keyword evidence="5" id="KW-1185">Reference proteome</keyword>
<reference evidence="4 5" key="1">
    <citation type="submission" date="2011-06" db="EMBL/GenBank/DDBJ databases">
        <title>The draft genome of Thiocapsa marina 5811.</title>
        <authorList>
            <consortium name="US DOE Joint Genome Institute (JGI-PGF)"/>
            <person name="Lucas S."/>
            <person name="Han J."/>
            <person name="Cheng J.-F."/>
            <person name="Goodwin L."/>
            <person name="Pitluck S."/>
            <person name="Peters L."/>
            <person name="Land M.L."/>
            <person name="Hauser L."/>
            <person name="Vogl K."/>
            <person name="Liu Z."/>
            <person name="Imhoff J."/>
            <person name="Thiel V."/>
            <person name="Frigaard N.-U."/>
            <person name="Bryant D."/>
            <person name="Woyke T.J."/>
        </authorList>
    </citation>
    <scope>NUCLEOTIDE SEQUENCE [LARGE SCALE GENOMIC DNA]</scope>
    <source>
        <strain evidence="4 5">5811</strain>
    </source>
</reference>
<dbReference type="STRING" id="768671.ThimaDRAFT_4442"/>
<evidence type="ECO:0000256" key="1">
    <source>
        <dbReference type="ARBA" id="ARBA00022737"/>
    </source>
</evidence>
<dbReference type="InterPro" id="IPR031325">
    <property type="entry name" value="RHS_repeat"/>
</dbReference>
<dbReference type="Gene3D" id="2.180.10.10">
    <property type="entry name" value="RHS repeat-associated core"/>
    <property type="match status" value="3"/>
</dbReference>
<feature type="domain" description="Teneurin-like YD-shell" evidence="3">
    <location>
        <begin position="242"/>
        <end position="500"/>
    </location>
</feature>
<dbReference type="NCBIfam" id="TIGR01643">
    <property type="entry name" value="YD_repeat_2x"/>
    <property type="match status" value="1"/>
</dbReference>
<dbReference type="PANTHER" id="PTHR32305:SF15">
    <property type="entry name" value="PROTEIN RHSA-RELATED"/>
    <property type="match status" value="1"/>
</dbReference>
<dbReference type="InterPro" id="IPR050708">
    <property type="entry name" value="T6SS_VgrG/RHS"/>
</dbReference>
<dbReference type="Proteomes" id="UP000005459">
    <property type="component" value="Unassembled WGS sequence"/>
</dbReference>
<proteinExistence type="predicted"/>
<evidence type="ECO:0000259" key="3">
    <source>
        <dbReference type="Pfam" id="PF25023"/>
    </source>
</evidence>
<dbReference type="InterPro" id="IPR006530">
    <property type="entry name" value="YD"/>
</dbReference>
<dbReference type="InterPro" id="IPR022385">
    <property type="entry name" value="Rhs_assc_core"/>
</dbReference>
<dbReference type="OrthoDB" id="9816400at2"/>
<accession>F9UHN9</accession>
<evidence type="ECO:0000313" key="5">
    <source>
        <dbReference type="Proteomes" id="UP000005459"/>
    </source>
</evidence>
<dbReference type="Pfam" id="PF05593">
    <property type="entry name" value="RHS_repeat"/>
    <property type="match status" value="1"/>
</dbReference>